<accession>A0A9D4USQ2</accession>
<dbReference type="Pfam" id="PF02089">
    <property type="entry name" value="Palm_thioest"/>
    <property type="match status" value="1"/>
</dbReference>
<dbReference type="SUPFAM" id="SSF53474">
    <property type="entry name" value="alpha/beta-Hydrolases"/>
    <property type="match status" value="1"/>
</dbReference>
<evidence type="ECO:0000256" key="2">
    <source>
        <dbReference type="SAM" id="SignalP"/>
    </source>
</evidence>
<name>A0A9D4USQ2_ADICA</name>
<protein>
    <recommendedName>
        <fullName evidence="5">Palmitoyl-protein thioesterase 1</fullName>
    </recommendedName>
</protein>
<reference evidence="3" key="1">
    <citation type="submission" date="2021-01" db="EMBL/GenBank/DDBJ databases">
        <title>Adiantum capillus-veneris genome.</title>
        <authorList>
            <person name="Fang Y."/>
            <person name="Liao Q."/>
        </authorList>
    </citation>
    <scope>NUCLEOTIDE SEQUENCE</scope>
    <source>
        <strain evidence="3">H3</strain>
        <tissue evidence="3">Leaf</tissue>
    </source>
</reference>
<feature type="signal peptide" evidence="2">
    <location>
        <begin position="1"/>
        <end position="20"/>
    </location>
</feature>
<dbReference type="GO" id="GO:0016790">
    <property type="term" value="F:thiolester hydrolase activity"/>
    <property type="evidence" value="ECO:0007669"/>
    <property type="project" value="TreeGrafter"/>
</dbReference>
<evidence type="ECO:0000256" key="1">
    <source>
        <dbReference type="ARBA" id="ARBA00022801"/>
    </source>
</evidence>
<evidence type="ECO:0008006" key="5">
    <source>
        <dbReference type="Google" id="ProtNLM"/>
    </source>
</evidence>
<feature type="chain" id="PRO_5039261302" description="Palmitoyl-protein thioesterase 1" evidence="2">
    <location>
        <begin position="21"/>
        <end position="314"/>
    </location>
</feature>
<organism evidence="3 4">
    <name type="scientific">Adiantum capillus-veneris</name>
    <name type="common">Maidenhair fern</name>
    <dbReference type="NCBI Taxonomy" id="13818"/>
    <lineage>
        <taxon>Eukaryota</taxon>
        <taxon>Viridiplantae</taxon>
        <taxon>Streptophyta</taxon>
        <taxon>Embryophyta</taxon>
        <taxon>Tracheophyta</taxon>
        <taxon>Polypodiopsida</taxon>
        <taxon>Polypodiidae</taxon>
        <taxon>Polypodiales</taxon>
        <taxon>Pteridineae</taxon>
        <taxon>Pteridaceae</taxon>
        <taxon>Vittarioideae</taxon>
        <taxon>Adiantum</taxon>
    </lineage>
</organism>
<keyword evidence="2" id="KW-0732">Signal</keyword>
<evidence type="ECO:0000313" key="4">
    <source>
        <dbReference type="Proteomes" id="UP000886520"/>
    </source>
</evidence>
<dbReference type="Proteomes" id="UP000886520">
    <property type="component" value="Chromosome 11"/>
</dbReference>
<dbReference type="PANTHER" id="PTHR11247:SF8">
    <property type="entry name" value="PALMITOYL-PROTEIN THIOESTERASE 1"/>
    <property type="match status" value="1"/>
</dbReference>
<sequence length="314" mass="34602">MPNQVPWCAIAIVIVIGVSNLSLPSHSLPFILLHGLGNECDKEGMTWFTELLSNHSGQEGYCVEVGNGIKDSWFTSITTQVDEVCETVKSLSALQSGYNIVGLSQGNVIARGIIQWCEDGPPVNNLISIGAPHAGTASVPYCGTLFLEDVEQDAESKVICSLADFMIKLGVYTSYVQNHLGPAGYVKIPTDLKAYYKGCKFLPRLNNELEDSRNTTYVERFTSLNQLILIMFEKDNVLLPRETAWFGFYAAGSLSTVLAYNETDLYLEDWIGLRTLDEAGKVSFLSLPRGHLQINETEMTSHIVPYLVDSSAVM</sequence>
<dbReference type="AlphaFoldDB" id="A0A9D4USQ2"/>
<proteinExistence type="predicted"/>
<keyword evidence="1" id="KW-0378">Hydrolase</keyword>
<dbReference type="OrthoDB" id="10263094at2759"/>
<dbReference type="Gene3D" id="3.40.50.1820">
    <property type="entry name" value="alpha/beta hydrolase"/>
    <property type="match status" value="1"/>
</dbReference>
<keyword evidence="4" id="KW-1185">Reference proteome</keyword>
<comment type="caution">
    <text evidence="3">The sequence shown here is derived from an EMBL/GenBank/DDBJ whole genome shotgun (WGS) entry which is preliminary data.</text>
</comment>
<evidence type="ECO:0000313" key="3">
    <source>
        <dbReference type="EMBL" id="KAI5073142.1"/>
    </source>
</evidence>
<dbReference type="PANTHER" id="PTHR11247">
    <property type="entry name" value="PALMITOYL-PROTEIN THIOESTERASE/DOLICHYLDIPHOSPHATASE 1"/>
    <property type="match status" value="1"/>
</dbReference>
<dbReference type="InterPro" id="IPR029058">
    <property type="entry name" value="AB_hydrolase_fold"/>
</dbReference>
<gene>
    <name evidence="3" type="ORF">GOP47_0011155</name>
</gene>
<dbReference type="EMBL" id="JABFUD020000011">
    <property type="protein sequence ID" value="KAI5073142.1"/>
    <property type="molecule type" value="Genomic_DNA"/>
</dbReference>